<dbReference type="SUPFAM" id="SSF54001">
    <property type="entry name" value="Cysteine proteinases"/>
    <property type="match status" value="1"/>
</dbReference>
<dbReference type="Gene3D" id="3.90.70.10">
    <property type="entry name" value="Cysteine proteinases"/>
    <property type="match status" value="1"/>
</dbReference>
<reference evidence="3" key="1">
    <citation type="submission" date="2023-06" db="EMBL/GenBank/DDBJ databases">
        <title>Robiginitalea aurantiacus sp. nov. and Algoriphagus sediminis sp. nov., isolated from coastal sediment.</title>
        <authorList>
            <person name="Zhou Z.Y."/>
            <person name="An J."/>
            <person name="Jia Y.W."/>
            <person name="Du Z.J."/>
        </authorList>
    </citation>
    <scope>NUCLEOTIDE SEQUENCE</scope>
    <source>
        <strain evidence="3">C2-7</strain>
    </source>
</reference>
<dbReference type="EMBL" id="JAUEPH010000010">
    <property type="protein sequence ID" value="MDN3205912.1"/>
    <property type="molecule type" value="Genomic_DNA"/>
</dbReference>
<gene>
    <name evidence="3" type="ORF">QVH07_17290</name>
</gene>
<dbReference type="CDD" id="cd02619">
    <property type="entry name" value="Peptidase_C1"/>
    <property type="match status" value="1"/>
</dbReference>
<name>A0ABT7YH96_9BACT</name>
<protein>
    <submittedName>
        <fullName evidence="3">C1 family peptidase</fullName>
    </submittedName>
</protein>
<evidence type="ECO:0000256" key="1">
    <source>
        <dbReference type="ARBA" id="ARBA00008455"/>
    </source>
</evidence>
<evidence type="ECO:0000313" key="3">
    <source>
        <dbReference type="EMBL" id="MDN3205912.1"/>
    </source>
</evidence>
<dbReference type="Pfam" id="PF00112">
    <property type="entry name" value="Peptidase_C1"/>
    <property type="match status" value="1"/>
</dbReference>
<comment type="caution">
    <text evidence="3">The sequence shown here is derived from an EMBL/GenBank/DDBJ whole genome shotgun (WGS) entry which is preliminary data.</text>
</comment>
<dbReference type="SMART" id="SM00645">
    <property type="entry name" value="Pept_C1"/>
    <property type="match status" value="1"/>
</dbReference>
<dbReference type="PROSITE" id="PS51257">
    <property type="entry name" value="PROKAR_LIPOPROTEIN"/>
    <property type="match status" value="1"/>
</dbReference>
<dbReference type="InterPro" id="IPR038765">
    <property type="entry name" value="Papain-like_cys_pep_sf"/>
</dbReference>
<dbReference type="RefSeq" id="WP_290002954.1">
    <property type="nucleotide sequence ID" value="NZ_JAUEPH010000010.1"/>
</dbReference>
<dbReference type="Proteomes" id="UP001171916">
    <property type="component" value="Unassembled WGS sequence"/>
</dbReference>
<evidence type="ECO:0000259" key="2">
    <source>
        <dbReference type="SMART" id="SM00645"/>
    </source>
</evidence>
<dbReference type="InterPro" id="IPR013128">
    <property type="entry name" value="Peptidase_C1A"/>
</dbReference>
<organism evidence="3 4">
    <name type="scientific">Algoriphagus sediminis</name>
    <dbReference type="NCBI Taxonomy" id="3057113"/>
    <lineage>
        <taxon>Bacteria</taxon>
        <taxon>Pseudomonadati</taxon>
        <taxon>Bacteroidota</taxon>
        <taxon>Cytophagia</taxon>
        <taxon>Cytophagales</taxon>
        <taxon>Cyclobacteriaceae</taxon>
        <taxon>Algoriphagus</taxon>
    </lineage>
</organism>
<accession>A0ABT7YH96</accession>
<evidence type="ECO:0000313" key="4">
    <source>
        <dbReference type="Proteomes" id="UP001171916"/>
    </source>
</evidence>
<dbReference type="InterPro" id="IPR000668">
    <property type="entry name" value="Peptidase_C1A_C"/>
</dbReference>
<keyword evidence="4" id="KW-1185">Reference proteome</keyword>
<comment type="similarity">
    <text evidence="1">Belongs to the peptidase C1 family.</text>
</comment>
<dbReference type="PROSITE" id="PS00639">
    <property type="entry name" value="THIOL_PROTEASE_HIS"/>
    <property type="match status" value="1"/>
</dbReference>
<sequence length="306" mass="33783">MKRSLFLFLAVSILASCQDETVILVPIDPLTVESEVFVSDSGEEFFMGALTSFCYGFAGSANIHENSLVDYPIPDNLPSEVDLSNFLPPVGNQGRLPSCTAWATTYYGRSLQVNIQNAARTNKKVAFSPSFIYNQMTEGNNCIPTSVQFAMEKLVSEGALGLDLFPYQAEGCDELPKEENQILAQEYRLNGFKVLTGENMISEMKALLNDQNPVVITMGLDLEFGKKDDAGLSAYRPHRVVPKDIQGAHAMLVVGYSDENNAFKVVNSWGEGWGDAGFFWADYDAFEDVLNPDKEFRVLCEAVVGF</sequence>
<feature type="domain" description="Peptidase C1A papain C-terminal" evidence="2">
    <location>
        <begin position="77"/>
        <end position="289"/>
    </location>
</feature>
<dbReference type="PANTHER" id="PTHR12411">
    <property type="entry name" value="CYSTEINE PROTEASE FAMILY C1-RELATED"/>
    <property type="match status" value="1"/>
</dbReference>
<dbReference type="InterPro" id="IPR025660">
    <property type="entry name" value="Pept_his_AS"/>
</dbReference>
<proteinExistence type="inferred from homology"/>